<dbReference type="SUPFAM" id="SSF52047">
    <property type="entry name" value="RNI-like"/>
    <property type="match status" value="1"/>
</dbReference>
<protein>
    <submittedName>
        <fullName evidence="4">Uncharacterized protein</fullName>
    </submittedName>
</protein>
<keyword evidence="3" id="KW-0206">Cytoskeleton</keyword>
<dbReference type="PANTHER" id="PTHR10901:SF6">
    <property type="entry name" value="TROPOMODULIN, ISOFORM N"/>
    <property type="match status" value="1"/>
</dbReference>
<sequence>MIWMVHRAFLNDPALMDFNFNNMHMPEPHIEARIAPKLVKALATNTHIENFSLVNSNLMKVQGLELAESLKTNTTIRQLNLEANNLDSDAVRTICEAIHSVPRSRIEQLRLSPQRQCGSFFGRPVEEALGLMMEKVESIVKLGFECNDPHWRNIIDRALLRNNDFARKRRRRSSVDPEEEIVPEEKSLSRLVLREAPAVPLSEVFTQDADPNNSVFRSFVANQKRMPTMSQLQNYAKSKGTPLKYSTVAPLIKECRSRMLDAARGKGVTIADIFEVDTAGDLRSWSEKNNNWSLHVRASDGKRYAYKASKEPIFVISDEWATWLADGA</sequence>
<comment type="subcellular location">
    <subcellularLocation>
        <location evidence="1">Cytoplasm</location>
        <location evidence="1">Cytoskeleton</location>
    </subcellularLocation>
</comment>
<dbReference type="InterPro" id="IPR004934">
    <property type="entry name" value="TMOD"/>
</dbReference>
<dbReference type="AlphaFoldDB" id="A0A7S1RE83"/>
<dbReference type="GO" id="GO:0007015">
    <property type="term" value="P:actin filament organization"/>
    <property type="evidence" value="ECO:0007669"/>
    <property type="project" value="TreeGrafter"/>
</dbReference>
<evidence type="ECO:0000256" key="3">
    <source>
        <dbReference type="ARBA" id="ARBA00023212"/>
    </source>
</evidence>
<keyword evidence="2" id="KW-0963">Cytoplasm</keyword>
<evidence type="ECO:0000256" key="2">
    <source>
        <dbReference type="ARBA" id="ARBA00022490"/>
    </source>
</evidence>
<gene>
    <name evidence="4" type="ORF">ACAT0790_LOCUS40546</name>
</gene>
<evidence type="ECO:0000256" key="1">
    <source>
        <dbReference type="ARBA" id="ARBA00004245"/>
    </source>
</evidence>
<evidence type="ECO:0000313" key="4">
    <source>
        <dbReference type="EMBL" id="CAD9163781.1"/>
    </source>
</evidence>
<dbReference type="PANTHER" id="PTHR10901">
    <property type="entry name" value="TROPOMODULIN"/>
    <property type="match status" value="1"/>
</dbReference>
<reference evidence="4" key="1">
    <citation type="submission" date="2021-01" db="EMBL/GenBank/DDBJ databases">
        <authorList>
            <person name="Corre E."/>
            <person name="Pelletier E."/>
            <person name="Niang G."/>
            <person name="Scheremetjew M."/>
            <person name="Finn R."/>
            <person name="Kale V."/>
            <person name="Holt S."/>
            <person name="Cochrane G."/>
            <person name="Meng A."/>
            <person name="Brown T."/>
            <person name="Cohen L."/>
        </authorList>
    </citation>
    <scope>NUCLEOTIDE SEQUENCE</scope>
    <source>
        <strain evidence="4">OF101</strain>
    </source>
</reference>
<dbReference type="InterPro" id="IPR032675">
    <property type="entry name" value="LRR_dom_sf"/>
</dbReference>
<accession>A0A7S1RE83</accession>
<dbReference type="GO" id="GO:0005523">
    <property type="term" value="F:tropomyosin binding"/>
    <property type="evidence" value="ECO:0007669"/>
    <property type="project" value="InterPro"/>
</dbReference>
<organism evidence="4">
    <name type="scientific">Alexandrium catenella</name>
    <name type="common">Red tide dinoflagellate</name>
    <name type="synonym">Gonyaulax catenella</name>
    <dbReference type="NCBI Taxonomy" id="2925"/>
    <lineage>
        <taxon>Eukaryota</taxon>
        <taxon>Sar</taxon>
        <taxon>Alveolata</taxon>
        <taxon>Dinophyceae</taxon>
        <taxon>Gonyaulacales</taxon>
        <taxon>Pyrocystaceae</taxon>
        <taxon>Alexandrium</taxon>
    </lineage>
</organism>
<name>A0A7S1RE83_ALECA</name>
<dbReference type="Gene3D" id="3.80.10.10">
    <property type="entry name" value="Ribonuclease Inhibitor"/>
    <property type="match status" value="1"/>
</dbReference>
<proteinExistence type="predicted"/>
<dbReference type="GO" id="GO:0005856">
    <property type="term" value="C:cytoskeleton"/>
    <property type="evidence" value="ECO:0007669"/>
    <property type="project" value="UniProtKB-SubCell"/>
</dbReference>
<dbReference type="EMBL" id="HBGE01067647">
    <property type="protein sequence ID" value="CAD9163781.1"/>
    <property type="molecule type" value="Transcribed_RNA"/>
</dbReference>
<dbReference type="GO" id="GO:0051694">
    <property type="term" value="P:pointed-end actin filament capping"/>
    <property type="evidence" value="ECO:0007669"/>
    <property type="project" value="InterPro"/>
</dbReference>